<evidence type="ECO:0000313" key="1">
    <source>
        <dbReference type="EMBL" id="KAJ2991301.1"/>
    </source>
</evidence>
<gene>
    <name evidence="1" type="ORF">NUW54_g8231</name>
</gene>
<dbReference type="EMBL" id="JANSHE010002515">
    <property type="protein sequence ID" value="KAJ2991301.1"/>
    <property type="molecule type" value="Genomic_DNA"/>
</dbReference>
<organism evidence="1 2">
    <name type="scientific">Trametes sanguinea</name>
    <dbReference type="NCBI Taxonomy" id="158606"/>
    <lineage>
        <taxon>Eukaryota</taxon>
        <taxon>Fungi</taxon>
        <taxon>Dikarya</taxon>
        <taxon>Basidiomycota</taxon>
        <taxon>Agaricomycotina</taxon>
        <taxon>Agaricomycetes</taxon>
        <taxon>Polyporales</taxon>
        <taxon>Polyporaceae</taxon>
        <taxon>Trametes</taxon>
    </lineage>
</organism>
<sequence>MSVYIQDHPEAQVEIADELESFLHVMIYCAIRYLPHTCTNVGDFMYQFFDDGVRRGEADYTCGASKRLIMQTGQLTTLWNENIIFLRRRRDPDAEPPTAADRHPIDELFKRLLEFFSARYALCAGNQQSDSGGQFAAYFNEGEAKDEPGGSRKRESQSQMTVQGLLTQLPLYIARYVRAATSALLPTSLFAAYLEDGTSRELKSRTALENRYKSIQTHSRLITMLGMASEQEASKWPGPQDRLPDQLQPEYKPNREVKTREKRTAPVGEPDEQPPSKRRCTASGRTASRVR</sequence>
<reference evidence="1" key="1">
    <citation type="submission" date="2022-08" db="EMBL/GenBank/DDBJ databases">
        <title>Genome Sequence of Pycnoporus sanguineus.</title>
        <authorList>
            <person name="Buettner E."/>
        </authorList>
    </citation>
    <scope>NUCLEOTIDE SEQUENCE</scope>
    <source>
        <strain evidence="1">CG-C14</strain>
    </source>
</reference>
<comment type="caution">
    <text evidence="1">The sequence shown here is derived from an EMBL/GenBank/DDBJ whole genome shotgun (WGS) entry which is preliminary data.</text>
</comment>
<protein>
    <submittedName>
        <fullName evidence="1">Uncharacterized protein</fullName>
    </submittedName>
</protein>
<dbReference type="Proteomes" id="UP001144978">
    <property type="component" value="Unassembled WGS sequence"/>
</dbReference>
<proteinExistence type="predicted"/>
<accession>A0ACC1PFH4</accession>
<name>A0ACC1PFH4_9APHY</name>
<evidence type="ECO:0000313" key="2">
    <source>
        <dbReference type="Proteomes" id="UP001144978"/>
    </source>
</evidence>
<keyword evidence="2" id="KW-1185">Reference proteome</keyword>